<feature type="compositionally biased region" description="Acidic residues" evidence="1">
    <location>
        <begin position="94"/>
        <end position="104"/>
    </location>
</feature>
<evidence type="ECO:0000313" key="3">
    <source>
        <dbReference type="Proteomes" id="UP000269721"/>
    </source>
</evidence>
<accession>A0A4P9VX27</accession>
<evidence type="ECO:0000313" key="2">
    <source>
        <dbReference type="EMBL" id="RKO82828.1"/>
    </source>
</evidence>
<keyword evidence="3" id="KW-1185">Reference proteome</keyword>
<organism evidence="2 3">
    <name type="scientific">Blyttiomyces helicus</name>
    <dbReference type="NCBI Taxonomy" id="388810"/>
    <lineage>
        <taxon>Eukaryota</taxon>
        <taxon>Fungi</taxon>
        <taxon>Fungi incertae sedis</taxon>
        <taxon>Chytridiomycota</taxon>
        <taxon>Chytridiomycota incertae sedis</taxon>
        <taxon>Chytridiomycetes</taxon>
        <taxon>Chytridiomycetes incertae sedis</taxon>
        <taxon>Blyttiomyces</taxon>
    </lineage>
</organism>
<protein>
    <submittedName>
        <fullName evidence="2">Uncharacterized protein</fullName>
    </submittedName>
</protein>
<sequence length="342" mass="36277">MTAKEWFSLSEGEDITNTKKGIPKMDGGAELEKEGPFGGRYMDIDGGEVGCGTEGSRLGEKGTQGAEFEDQDDDGVLLLPLKRRYSTFAPDAAAADDDDDDDDFIAASELNSSSSEDSQDEEEEGKDQGDGGAFWASAIIRKGGSRPGFMKATADFVTGLFARAPAKVESLVKERGSRGVQPDKRIRRERRSLPQLRTVVRTEHRSHPHGPARPPAEPEVFEAVLEGRKNAVPARQGKRGKKGHRSSVAEKDFAVRKQRIESRRAARAIAAAVNPAMVFPAIAVASNHGIASAAFPAIAAAANPPIGTTLMFATASFPPPPPPPPTLIPPAVALGNMGVGAQ</sequence>
<evidence type="ECO:0000256" key="1">
    <source>
        <dbReference type="SAM" id="MobiDB-lite"/>
    </source>
</evidence>
<name>A0A4P9VX27_9FUNG</name>
<dbReference type="EMBL" id="ML002035">
    <property type="protein sequence ID" value="RKO82828.1"/>
    <property type="molecule type" value="Genomic_DNA"/>
</dbReference>
<reference evidence="3" key="1">
    <citation type="journal article" date="2018" name="Nat. Microbiol.">
        <title>Leveraging single-cell genomics to expand the fungal tree of life.</title>
        <authorList>
            <person name="Ahrendt S.R."/>
            <person name="Quandt C.A."/>
            <person name="Ciobanu D."/>
            <person name="Clum A."/>
            <person name="Salamov A."/>
            <person name="Andreopoulos B."/>
            <person name="Cheng J.F."/>
            <person name="Woyke T."/>
            <person name="Pelin A."/>
            <person name="Henrissat B."/>
            <person name="Reynolds N.K."/>
            <person name="Benny G.L."/>
            <person name="Smith M.E."/>
            <person name="James T.Y."/>
            <person name="Grigoriev I.V."/>
        </authorList>
    </citation>
    <scope>NUCLEOTIDE SEQUENCE [LARGE SCALE GENOMIC DNA]</scope>
</reference>
<proteinExistence type="predicted"/>
<feature type="non-terminal residue" evidence="2">
    <location>
        <position position="342"/>
    </location>
</feature>
<gene>
    <name evidence="2" type="ORF">BDK51DRAFT_33878</name>
</gene>
<feature type="region of interest" description="Disordered" evidence="1">
    <location>
        <begin position="89"/>
        <end position="133"/>
    </location>
</feature>
<dbReference type="AlphaFoldDB" id="A0A4P9VX27"/>
<dbReference type="Proteomes" id="UP000269721">
    <property type="component" value="Unassembled WGS sequence"/>
</dbReference>
<feature type="region of interest" description="Disordered" evidence="1">
    <location>
        <begin position="1"/>
        <end position="73"/>
    </location>
</feature>